<dbReference type="AlphaFoldDB" id="Q2JCK4"/>
<organism evidence="7 8">
    <name type="scientific">Frankia casuarinae (strain DSM 45818 / CECT 9043 / HFP020203 / CcI3)</name>
    <dbReference type="NCBI Taxonomy" id="106370"/>
    <lineage>
        <taxon>Bacteria</taxon>
        <taxon>Bacillati</taxon>
        <taxon>Actinomycetota</taxon>
        <taxon>Actinomycetes</taxon>
        <taxon>Frankiales</taxon>
        <taxon>Frankiaceae</taxon>
        <taxon>Frankia</taxon>
    </lineage>
</organism>
<dbReference type="PANTHER" id="PTHR47359">
    <property type="entry name" value="PEPTIDOGLYCAN DL-ENDOPEPTIDASE CWLO"/>
    <property type="match status" value="1"/>
</dbReference>
<name>Q2JCK4_FRACC</name>
<dbReference type="eggNOG" id="COG0791">
    <property type="taxonomic scope" value="Bacteria"/>
</dbReference>
<sequence>MPIGLGRRQQGRVEVDSGMGEGEVAAGQQGVDEPSPMPYGSSASGTKGRTAILNHRVSSQACWIRRSLPRNTMIIAPCWLDDAGEETTASRAVAVSLGLDRVDIVNKGPAVRWSVYGVRAVRHVQLGCGPGAGQQQFQATVRIPRSGKKPGDLIFFGTPGNITHLGIYAGNGYMWAAPQTRRNVNLQPIYSSSYYVGRVR</sequence>
<keyword evidence="3" id="KW-0378">Hydrolase</keyword>
<feature type="domain" description="NlpC/P60" evidence="6">
    <location>
        <begin position="133"/>
        <end position="193"/>
    </location>
</feature>
<dbReference type="InterPro" id="IPR038765">
    <property type="entry name" value="Papain-like_cys_pep_sf"/>
</dbReference>
<proteinExistence type="inferred from homology"/>
<evidence type="ECO:0000256" key="1">
    <source>
        <dbReference type="ARBA" id="ARBA00007074"/>
    </source>
</evidence>
<keyword evidence="2" id="KW-0645">Protease</keyword>
<evidence type="ECO:0000256" key="5">
    <source>
        <dbReference type="SAM" id="MobiDB-lite"/>
    </source>
</evidence>
<evidence type="ECO:0000313" key="8">
    <source>
        <dbReference type="Proteomes" id="UP000001937"/>
    </source>
</evidence>
<evidence type="ECO:0000256" key="2">
    <source>
        <dbReference type="ARBA" id="ARBA00022670"/>
    </source>
</evidence>
<dbReference type="STRING" id="106370.Francci3_1612"/>
<dbReference type="Proteomes" id="UP000001937">
    <property type="component" value="Chromosome"/>
</dbReference>
<accession>Q2JCK4</accession>
<evidence type="ECO:0000256" key="4">
    <source>
        <dbReference type="ARBA" id="ARBA00022807"/>
    </source>
</evidence>
<reference evidence="7 8" key="1">
    <citation type="journal article" date="2007" name="Genome Res.">
        <title>Genome characteristics of facultatively symbiotic Frankia sp. strains reflect host range and host plant biogeography.</title>
        <authorList>
            <person name="Normand P."/>
            <person name="Lapierre P."/>
            <person name="Tisa L.S."/>
            <person name="Gogarten J.P."/>
            <person name="Alloisio N."/>
            <person name="Bagnarol E."/>
            <person name="Bassi C.A."/>
            <person name="Berry A.M."/>
            <person name="Bickhart D.M."/>
            <person name="Choisne N."/>
            <person name="Couloux A."/>
            <person name="Cournoyer B."/>
            <person name="Cruveiller S."/>
            <person name="Daubin V."/>
            <person name="Demange N."/>
            <person name="Francino M.P."/>
            <person name="Goltsman E."/>
            <person name="Huang Y."/>
            <person name="Kopp O.R."/>
            <person name="Labarre L."/>
            <person name="Lapidus A."/>
            <person name="Lavire C."/>
            <person name="Marechal J."/>
            <person name="Martinez M."/>
            <person name="Mastronunzio J.E."/>
            <person name="Mullin B.C."/>
            <person name="Niemann J."/>
            <person name="Pujic P."/>
            <person name="Rawnsley T."/>
            <person name="Rouy Z."/>
            <person name="Schenowitz C."/>
            <person name="Sellstedt A."/>
            <person name="Tavares F."/>
            <person name="Tomkins J.P."/>
            <person name="Vallenet D."/>
            <person name="Valverde C."/>
            <person name="Wall L.G."/>
            <person name="Wang Y."/>
            <person name="Medigue C."/>
            <person name="Benson D.R."/>
        </authorList>
    </citation>
    <scope>NUCLEOTIDE SEQUENCE [LARGE SCALE GENOMIC DNA]</scope>
    <source>
        <strain evidence="8">DSM 45818 / CECT 9043 / CcI3</strain>
    </source>
</reference>
<keyword evidence="4" id="KW-0788">Thiol protease</keyword>
<comment type="similarity">
    <text evidence="1">Belongs to the peptidase C40 family.</text>
</comment>
<dbReference type="KEGG" id="fra:Francci3_1612"/>
<feature type="region of interest" description="Disordered" evidence="5">
    <location>
        <begin position="1"/>
        <end position="46"/>
    </location>
</feature>
<dbReference type="GO" id="GO:0006508">
    <property type="term" value="P:proteolysis"/>
    <property type="evidence" value="ECO:0007669"/>
    <property type="project" value="UniProtKB-KW"/>
</dbReference>
<dbReference type="HOGENOM" id="CLU_1364546_0_0_11"/>
<dbReference type="Gene3D" id="3.90.1720.10">
    <property type="entry name" value="endopeptidase domain like (from Nostoc punctiforme)"/>
    <property type="match status" value="1"/>
</dbReference>
<evidence type="ECO:0000259" key="6">
    <source>
        <dbReference type="Pfam" id="PF00877"/>
    </source>
</evidence>
<protein>
    <submittedName>
        <fullName evidence="7">NLP/P60</fullName>
    </submittedName>
</protein>
<dbReference type="SUPFAM" id="SSF54001">
    <property type="entry name" value="Cysteine proteinases"/>
    <property type="match status" value="1"/>
</dbReference>
<evidence type="ECO:0000313" key="7">
    <source>
        <dbReference type="EMBL" id="ABD10988.1"/>
    </source>
</evidence>
<dbReference type="PANTHER" id="PTHR47359:SF3">
    <property type="entry name" value="NLP_P60 DOMAIN-CONTAINING PROTEIN-RELATED"/>
    <property type="match status" value="1"/>
</dbReference>
<evidence type="ECO:0000256" key="3">
    <source>
        <dbReference type="ARBA" id="ARBA00022801"/>
    </source>
</evidence>
<dbReference type="EMBL" id="CP000249">
    <property type="protein sequence ID" value="ABD10988.1"/>
    <property type="molecule type" value="Genomic_DNA"/>
</dbReference>
<keyword evidence="8" id="KW-1185">Reference proteome</keyword>
<dbReference type="InterPro" id="IPR000064">
    <property type="entry name" value="NLP_P60_dom"/>
</dbReference>
<dbReference type="Pfam" id="PF00877">
    <property type="entry name" value="NLPC_P60"/>
    <property type="match status" value="1"/>
</dbReference>
<dbReference type="GO" id="GO:0008234">
    <property type="term" value="F:cysteine-type peptidase activity"/>
    <property type="evidence" value="ECO:0007669"/>
    <property type="project" value="UniProtKB-KW"/>
</dbReference>
<gene>
    <name evidence="7" type="ordered locus">Francci3_1612</name>
</gene>
<dbReference type="InterPro" id="IPR051794">
    <property type="entry name" value="PG_Endopeptidase_C40"/>
</dbReference>